<sequence>MRYKEHLLKSAHYEYSKETDDWCAYIEAFPGVYAQQDTVEEARKELDEILEEYILLNLAKGLPLPHFEKFAGVEIGHKKYAKIKSRQSERAYA</sequence>
<accession>A0A1F5BW57</accession>
<dbReference type="InterPro" id="IPR035069">
    <property type="entry name" value="TTHA1013/TTHA0281-like"/>
</dbReference>
<dbReference type="AlphaFoldDB" id="A0A1F5BW57"/>
<dbReference type="Gene3D" id="3.30.160.250">
    <property type="match status" value="1"/>
</dbReference>
<dbReference type="EMBL" id="MEYS01000001">
    <property type="protein sequence ID" value="OGD34841.1"/>
    <property type="molecule type" value="Genomic_DNA"/>
</dbReference>
<protein>
    <recommendedName>
        <fullName evidence="4">HicB-like antitoxin of toxin-antitoxin system domain-containing protein</fullName>
    </recommendedName>
</protein>
<reference evidence="2 3" key="1">
    <citation type="journal article" date="2016" name="Nat. Commun.">
        <title>Thousands of microbial genomes shed light on interconnected biogeochemical processes in an aquifer system.</title>
        <authorList>
            <person name="Anantharaman K."/>
            <person name="Brown C.T."/>
            <person name="Hug L.A."/>
            <person name="Sharon I."/>
            <person name="Castelle C.J."/>
            <person name="Probst A.J."/>
            <person name="Thomas B.C."/>
            <person name="Singh A."/>
            <person name="Wilkins M.J."/>
            <person name="Karaoz U."/>
            <person name="Brodie E.L."/>
            <person name="Williams K.H."/>
            <person name="Hubbard S.S."/>
            <person name="Banfield J.F."/>
        </authorList>
    </citation>
    <scope>NUCLEOTIDE SEQUENCE [LARGE SCALE GENOMIC DNA]</scope>
</reference>
<dbReference type="SUPFAM" id="SSF143100">
    <property type="entry name" value="TTHA1013/TTHA0281-like"/>
    <property type="match status" value="1"/>
</dbReference>
<organism evidence="2 3">
    <name type="scientific">Candidatus Azambacteria bacterium RIFCSPLOWO2_01_FULL_46_25</name>
    <dbReference type="NCBI Taxonomy" id="1797298"/>
    <lineage>
        <taxon>Bacteria</taxon>
        <taxon>Candidatus Azamiibacteriota</taxon>
    </lineage>
</organism>
<proteinExistence type="predicted"/>
<gene>
    <name evidence="2" type="ORF">A2988_04495</name>
</gene>
<evidence type="ECO:0008006" key="4">
    <source>
        <dbReference type="Google" id="ProtNLM"/>
    </source>
</evidence>
<evidence type="ECO:0000313" key="2">
    <source>
        <dbReference type="EMBL" id="OGD34841.1"/>
    </source>
</evidence>
<dbReference type="Proteomes" id="UP000176650">
    <property type="component" value="Unassembled WGS sequence"/>
</dbReference>
<evidence type="ECO:0000256" key="1">
    <source>
        <dbReference type="SAM" id="Coils"/>
    </source>
</evidence>
<dbReference type="InterPro" id="IPR049389">
    <property type="entry name" value="TTHA0281-like"/>
</dbReference>
<feature type="coiled-coil region" evidence="1">
    <location>
        <begin position="32"/>
        <end position="59"/>
    </location>
</feature>
<dbReference type="STRING" id="1797298.A2988_04495"/>
<keyword evidence="1" id="KW-0175">Coiled coil</keyword>
<dbReference type="Pfam" id="PF21748">
    <property type="entry name" value="UPF0150"/>
    <property type="match status" value="1"/>
</dbReference>
<name>A0A1F5BW57_9BACT</name>
<comment type="caution">
    <text evidence="2">The sequence shown here is derived from an EMBL/GenBank/DDBJ whole genome shotgun (WGS) entry which is preliminary data.</text>
</comment>
<evidence type="ECO:0000313" key="3">
    <source>
        <dbReference type="Proteomes" id="UP000176650"/>
    </source>
</evidence>